<evidence type="ECO:0000313" key="1">
    <source>
        <dbReference type="EMBL" id="NMF88616.1"/>
    </source>
</evidence>
<name>A0ABX1MQK9_9RHOO</name>
<dbReference type="Proteomes" id="UP000652074">
    <property type="component" value="Unassembled WGS sequence"/>
</dbReference>
<gene>
    <name evidence="1" type="ORF">GPA26_08975</name>
</gene>
<keyword evidence="2" id="KW-1185">Reference proteome</keyword>
<accession>A0ABX1MQK9</accession>
<organism evidence="1 2">
    <name type="scientific">Aromatoleum petrolei</name>
    <dbReference type="NCBI Taxonomy" id="76116"/>
    <lineage>
        <taxon>Bacteria</taxon>
        <taxon>Pseudomonadati</taxon>
        <taxon>Pseudomonadota</taxon>
        <taxon>Betaproteobacteria</taxon>
        <taxon>Rhodocyclales</taxon>
        <taxon>Rhodocyclaceae</taxon>
        <taxon>Aromatoleum</taxon>
    </lineage>
</organism>
<sequence length="64" mass="7254">MTKPGKVGGATAPEVTFRPGLVDRRTKECTSNKEIRGFLTRYIVRELYPRILADLADSRTYQLP</sequence>
<protein>
    <submittedName>
        <fullName evidence="1">Uncharacterized protein</fullName>
    </submittedName>
</protein>
<evidence type="ECO:0000313" key="2">
    <source>
        <dbReference type="Proteomes" id="UP000652074"/>
    </source>
</evidence>
<reference evidence="1 2" key="1">
    <citation type="submission" date="2019-12" db="EMBL/GenBank/DDBJ databases">
        <title>Comparative genomics gives insights into the taxonomy of the Azoarcus-Aromatoleum group and reveals separate origins of nif in the plant-associated Azoarcus and non-plant-associated Aromatoleum sub-groups.</title>
        <authorList>
            <person name="Lafos M."/>
            <person name="Maluk M."/>
            <person name="Batista M."/>
            <person name="Junghare M."/>
            <person name="Carmona M."/>
            <person name="Faoro H."/>
            <person name="Cruz L.M."/>
            <person name="Battistoni F."/>
            <person name="De Souza E."/>
            <person name="Pedrosa F."/>
            <person name="Chen W.-M."/>
            <person name="Poole P.S."/>
            <person name="Dixon R.A."/>
            <person name="James E.K."/>
        </authorList>
    </citation>
    <scope>NUCLEOTIDE SEQUENCE [LARGE SCALE GENOMIC DNA]</scope>
    <source>
        <strain evidence="1 2">ToN1</strain>
    </source>
</reference>
<dbReference type="EMBL" id="WTVR01000014">
    <property type="protein sequence ID" value="NMF88616.1"/>
    <property type="molecule type" value="Genomic_DNA"/>
</dbReference>
<comment type="caution">
    <text evidence="1">The sequence shown here is derived from an EMBL/GenBank/DDBJ whole genome shotgun (WGS) entry which is preliminary data.</text>
</comment>
<proteinExistence type="predicted"/>